<dbReference type="AlphaFoldDB" id="A0A495Y2E0"/>
<sequence length="442" mass="46110">MADFTAEVFQNEFLPDGGTDLHAIVRITSSGASGAAAGAAGPAGAGGYGTSPSAAAPGSSAEVILIDTSGSMGRRGVAAAGEAAKAALHEIVDGTLFAVVSGNGTAQIVYPYSHQGALVAMSSQTRAEAVRAVEGLRANGGTAMGTWLSLARQIFETVPHVTKRHAILLTDGVNEGETPASLQAAVQSCVGVFQCDCRGVGDQWRVEEVRGIASALLGSVDLIPAPEEMAAEFQAMMRASMARGVANAELRVWTPQGAELLFVRQVSPTLEDLTSRGTQFNPLTRSFPTGAWSDESRDYHVAVRLPARTLGQEQLAARVQMALGPDAVAQALVKAKWSNDDALTTRIDPAVAAYTGQTELAKTIQEGLAAKSAGQDDIATSKLGRAVQLAAQTGNAEMTTRLRKVVEIDDEDTGTVRLKKGASKMDEMSLDTASTKTSRVRR</sequence>
<dbReference type="PROSITE" id="PS50234">
    <property type="entry name" value="VWFA"/>
    <property type="match status" value="1"/>
</dbReference>
<dbReference type="Pfam" id="PF18571">
    <property type="entry name" value="VWA_3_C"/>
    <property type="match status" value="1"/>
</dbReference>
<reference evidence="4 5" key="1">
    <citation type="submission" date="2018-10" db="EMBL/GenBank/DDBJ databases">
        <title>Sequencing the genomes of 1000 actinobacteria strains.</title>
        <authorList>
            <person name="Klenk H.-P."/>
        </authorList>
    </citation>
    <scope>NUCLEOTIDE SEQUENCE [LARGE SCALE GENOMIC DNA]</scope>
    <source>
        <strain evidence="4 5">DSM 44267</strain>
    </source>
</reference>
<evidence type="ECO:0000313" key="3">
    <source>
        <dbReference type="EMBL" id="MBB2986290.1"/>
    </source>
</evidence>
<dbReference type="Pfam" id="PF00092">
    <property type="entry name" value="VWA"/>
    <property type="match status" value="1"/>
</dbReference>
<dbReference type="Gene3D" id="2.60.40.3670">
    <property type="match status" value="1"/>
</dbReference>
<evidence type="ECO:0000313" key="6">
    <source>
        <dbReference type="Proteomes" id="UP000590811"/>
    </source>
</evidence>
<dbReference type="SUPFAM" id="SSF53300">
    <property type="entry name" value="vWA-like"/>
    <property type="match status" value="1"/>
</dbReference>
<dbReference type="OrthoDB" id="568872at2"/>
<dbReference type="InterPro" id="IPR041176">
    <property type="entry name" value="VWA_3_C"/>
</dbReference>
<keyword evidence="5" id="KW-1185">Reference proteome</keyword>
<proteinExistence type="predicted"/>
<evidence type="ECO:0000313" key="4">
    <source>
        <dbReference type="EMBL" id="RKT79043.1"/>
    </source>
</evidence>
<feature type="domain" description="VWFA" evidence="2">
    <location>
        <begin position="61"/>
        <end position="214"/>
    </location>
</feature>
<dbReference type="Gene3D" id="1.20.120.1690">
    <property type="match status" value="1"/>
</dbReference>
<dbReference type="InterPro" id="IPR002035">
    <property type="entry name" value="VWF_A"/>
</dbReference>
<dbReference type="Proteomes" id="UP000590811">
    <property type="component" value="Unassembled WGS sequence"/>
</dbReference>
<dbReference type="InterPro" id="IPR036465">
    <property type="entry name" value="vWFA_dom_sf"/>
</dbReference>
<dbReference type="Proteomes" id="UP000278440">
    <property type="component" value="Unassembled WGS sequence"/>
</dbReference>
<evidence type="ECO:0000313" key="5">
    <source>
        <dbReference type="Proteomes" id="UP000278440"/>
    </source>
</evidence>
<dbReference type="SMART" id="SM00327">
    <property type="entry name" value="VWA"/>
    <property type="match status" value="1"/>
</dbReference>
<evidence type="ECO:0000256" key="1">
    <source>
        <dbReference type="SAM" id="MobiDB-lite"/>
    </source>
</evidence>
<organism evidence="4 5">
    <name type="scientific">Terracoccus luteus</name>
    <dbReference type="NCBI Taxonomy" id="53356"/>
    <lineage>
        <taxon>Bacteria</taxon>
        <taxon>Bacillati</taxon>
        <taxon>Actinomycetota</taxon>
        <taxon>Actinomycetes</taxon>
        <taxon>Micrococcales</taxon>
        <taxon>Intrasporangiaceae</taxon>
        <taxon>Terracoccus</taxon>
    </lineage>
</organism>
<dbReference type="PANTHER" id="PTHR45737">
    <property type="entry name" value="VON WILLEBRAND FACTOR A DOMAIN-CONTAINING PROTEIN 5A"/>
    <property type="match status" value="1"/>
</dbReference>
<dbReference type="CDD" id="cd00198">
    <property type="entry name" value="vWFA"/>
    <property type="match status" value="1"/>
</dbReference>
<dbReference type="Gene3D" id="3.40.50.410">
    <property type="entry name" value="von Willebrand factor, type A domain"/>
    <property type="match status" value="1"/>
</dbReference>
<reference evidence="3 6" key="2">
    <citation type="submission" date="2020-08" db="EMBL/GenBank/DDBJ databases">
        <title>Genomic Encyclopedia of Type Strains, Phase IV (KMG-V): Genome sequencing to study the core and pangenomes of soil and plant-associated prokaryotes.</title>
        <authorList>
            <person name="Whitman W."/>
        </authorList>
    </citation>
    <scope>NUCLEOTIDE SEQUENCE [LARGE SCALE GENOMIC DNA]</scope>
    <source>
        <strain evidence="3 6">B3ACCR2</strain>
    </source>
</reference>
<comment type="caution">
    <text evidence="4">The sequence shown here is derived from an EMBL/GenBank/DDBJ whole genome shotgun (WGS) entry which is preliminary data.</text>
</comment>
<accession>A0A495Y2E0</accession>
<dbReference type="PANTHER" id="PTHR45737:SF6">
    <property type="entry name" value="VON WILLEBRAND FACTOR A DOMAIN-CONTAINING PROTEIN 5A"/>
    <property type="match status" value="1"/>
</dbReference>
<protein>
    <submittedName>
        <fullName evidence="4">von Willebrand factor type A domain-containing protein</fullName>
    </submittedName>
</protein>
<name>A0A495Y2E0_9MICO</name>
<dbReference type="EMBL" id="JACHVT010000003">
    <property type="protein sequence ID" value="MBB2986290.1"/>
    <property type="molecule type" value="Genomic_DNA"/>
</dbReference>
<gene>
    <name evidence="4" type="ORF">DFJ68_2498</name>
    <name evidence="3" type="ORF">FHW14_001444</name>
</gene>
<feature type="compositionally biased region" description="Polar residues" evidence="1">
    <location>
        <begin position="431"/>
        <end position="442"/>
    </location>
</feature>
<feature type="region of interest" description="Disordered" evidence="1">
    <location>
        <begin position="420"/>
        <end position="442"/>
    </location>
</feature>
<evidence type="ECO:0000259" key="2">
    <source>
        <dbReference type="PROSITE" id="PS50234"/>
    </source>
</evidence>
<dbReference type="RefSeq" id="WP_121033648.1">
    <property type="nucleotide sequence ID" value="NZ_JACHVT010000003.1"/>
</dbReference>
<dbReference type="EMBL" id="RBXT01000001">
    <property type="protein sequence ID" value="RKT79043.1"/>
    <property type="molecule type" value="Genomic_DNA"/>
</dbReference>